<evidence type="ECO:0000256" key="1">
    <source>
        <dbReference type="SAM" id="Phobius"/>
    </source>
</evidence>
<sequence>MAFRLIFTSSPSSLTGSRTGFCTVARSAEMSEKLALCVEKCGTYDHDVMRANPIFSHRKIWLGDKNYHILSRITDSGADYTNRSNYIADHLVLTEDETQLVPSPAQAILEFDGWMDSYEGAPKFLESVPIKKSAQKFAPPASMWQDYFLDAGKAALMLSESVDIYANPEDGKTLLKLFAQASALCTPEAKSWDYTFTTSICRGENPQDFSWKVYTNTPPEIASANSSAINLTSKKAPPAPNTPVAVFARTAKISNKDRLNLKVQKPSEFKPKIKIARNIQESESKISPEFKRNSLLAACALLVAAIAVMAVFLFAKSDEDEFDTRMQIQKNSYMSNIPLSEPVEVRATYSKIRAEVKDLTNEAKWQEALTLWDNANLEDFNPKARPEILSDMGKKFDEILSEAEESAENQDKAKALALLKKALPALEIKDFPNKTKRARMMEGLKLKVQKL</sequence>
<dbReference type="RefSeq" id="WP_370396249.1">
    <property type="nucleotide sequence ID" value="NZ_JALBUT010000001.1"/>
</dbReference>
<accession>A0ABU4WE10</accession>
<keyword evidence="1" id="KW-0812">Transmembrane</keyword>
<protein>
    <recommendedName>
        <fullName evidence="2">GTPase-associated protein 1 N-terminal domain-containing protein</fullName>
    </recommendedName>
</protein>
<dbReference type="Proteomes" id="UP001275932">
    <property type="component" value="Unassembled WGS sequence"/>
</dbReference>
<feature type="transmembrane region" description="Helical" evidence="1">
    <location>
        <begin position="295"/>
        <end position="315"/>
    </location>
</feature>
<evidence type="ECO:0000313" key="4">
    <source>
        <dbReference type="Proteomes" id="UP001275932"/>
    </source>
</evidence>
<name>A0ABU4WE10_9BACT</name>
<keyword evidence="1" id="KW-0472">Membrane</keyword>
<dbReference type="Pfam" id="PF20013">
    <property type="entry name" value="GAP1-N2"/>
    <property type="match status" value="1"/>
</dbReference>
<keyword evidence="1" id="KW-1133">Transmembrane helix</keyword>
<dbReference type="EMBL" id="JALBUT010000001">
    <property type="protein sequence ID" value="MDX8414802.1"/>
    <property type="molecule type" value="Genomic_DNA"/>
</dbReference>
<organism evidence="3 4">
    <name type="scientific">Intestinicryptomonas porci</name>
    <dbReference type="NCBI Taxonomy" id="2926320"/>
    <lineage>
        <taxon>Bacteria</taxon>
        <taxon>Pseudomonadati</taxon>
        <taxon>Verrucomicrobiota</taxon>
        <taxon>Opitutia</taxon>
        <taxon>Opitutales</taxon>
        <taxon>Intestinicryptomonaceae</taxon>
        <taxon>Intestinicryptomonas</taxon>
    </lineage>
</organism>
<reference evidence="3 4" key="1">
    <citation type="submission" date="2022-03" db="EMBL/GenBank/DDBJ databases">
        <title>Novel taxa within the pig intestine.</title>
        <authorList>
            <person name="Wylensek D."/>
            <person name="Bishof K."/>
            <person name="Afrizal A."/>
            <person name="Clavel T."/>
        </authorList>
    </citation>
    <scope>NUCLEOTIDE SEQUENCE [LARGE SCALE GENOMIC DNA]</scope>
    <source>
        <strain evidence="3 4">CLA-KB-P66</strain>
    </source>
</reference>
<keyword evidence="4" id="KW-1185">Reference proteome</keyword>
<gene>
    <name evidence="3" type="ORF">MOX91_01195</name>
</gene>
<proteinExistence type="predicted"/>
<feature type="domain" description="GTPase-associated protein 1 N-terminal" evidence="2">
    <location>
        <begin position="1"/>
        <end position="122"/>
    </location>
</feature>
<comment type="caution">
    <text evidence="3">The sequence shown here is derived from an EMBL/GenBank/DDBJ whole genome shotgun (WGS) entry which is preliminary data.</text>
</comment>
<evidence type="ECO:0000259" key="2">
    <source>
        <dbReference type="Pfam" id="PF20013"/>
    </source>
</evidence>
<evidence type="ECO:0000313" key="3">
    <source>
        <dbReference type="EMBL" id="MDX8414802.1"/>
    </source>
</evidence>
<dbReference type="InterPro" id="IPR045402">
    <property type="entry name" value="GAP1-N2"/>
</dbReference>